<protein>
    <recommendedName>
        <fullName evidence="3">DUF2188 domain-containing protein</fullName>
    </recommendedName>
</protein>
<dbReference type="Pfam" id="PF09954">
    <property type="entry name" value="DUF2188"/>
    <property type="match status" value="1"/>
</dbReference>
<dbReference type="InterPro" id="IPR018691">
    <property type="entry name" value="DUF2188"/>
</dbReference>
<gene>
    <name evidence="1" type="ORF">BIY23_03930</name>
</gene>
<reference evidence="1 2" key="1">
    <citation type="submission" date="2016-09" db="EMBL/GenBank/DDBJ databases">
        <title>Genomic evidence for plant-parasitic nematodes as the earliest Wolbachia hosts.</title>
        <authorList>
            <person name="Brown A.M."/>
            <person name="Wasala S.K."/>
            <person name="Howe D.K."/>
            <person name="Peetz A.B."/>
            <person name="Zasada I.A."/>
            <person name="Denver D.R."/>
        </authorList>
    </citation>
    <scope>NUCLEOTIDE SEQUENCE [LARGE SCALE GENOMIC DNA]</scope>
    <source>
        <strain evidence="2">wPpe</strain>
    </source>
</reference>
<proteinExistence type="predicted"/>
<dbReference type="AlphaFoldDB" id="A0A1E7QJM6"/>
<dbReference type="Proteomes" id="UP000175679">
    <property type="component" value="Unassembled WGS sequence"/>
</dbReference>
<keyword evidence="2" id="KW-1185">Reference proteome</keyword>
<evidence type="ECO:0000313" key="2">
    <source>
        <dbReference type="Proteomes" id="UP000175679"/>
    </source>
</evidence>
<name>A0A1E7QJM6_WOLPI</name>
<organism evidence="1 2">
    <name type="scientific">Wolbachia pipientis</name>
    <dbReference type="NCBI Taxonomy" id="955"/>
    <lineage>
        <taxon>Bacteria</taxon>
        <taxon>Pseudomonadati</taxon>
        <taxon>Pseudomonadota</taxon>
        <taxon>Alphaproteobacteria</taxon>
        <taxon>Rickettsiales</taxon>
        <taxon>Anaplasmataceae</taxon>
        <taxon>Wolbachieae</taxon>
        <taxon>Wolbachia</taxon>
    </lineage>
</organism>
<comment type="caution">
    <text evidence="1">The sequence shown here is derived from an EMBL/GenBank/DDBJ whole genome shotgun (WGS) entry which is preliminary data.</text>
</comment>
<sequence>MTMQRRSTQRQSGEGKVFIHVTPSKNDSKWHVKEIGSKDEPRVYDTKEQAVKEAERDAREKSAREDVKSHVVIHDEHGKFEVVENFESH</sequence>
<accession>A0A1E7QJM6</accession>
<evidence type="ECO:0008006" key="3">
    <source>
        <dbReference type="Google" id="ProtNLM"/>
    </source>
</evidence>
<dbReference type="EMBL" id="MJMG01000010">
    <property type="protein sequence ID" value="OEY86439.1"/>
    <property type="molecule type" value="Genomic_DNA"/>
</dbReference>
<dbReference type="OrthoDB" id="981977at2"/>
<evidence type="ECO:0000313" key="1">
    <source>
        <dbReference type="EMBL" id="OEY86439.1"/>
    </source>
</evidence>